<evidence type="ECO:0000313" key="2">
    <source>
        <dbReference type="EMBL" id="MCI37559.1"/>
    </source>
</evidence>
<keyword evidence="3" id="KW-1185">Reference proteome</keyword>
<organism evidence="2 3">
    <name type="scientific">Trifolium medium</name>
    <dbReference type="NCBI Taxonomy" id="97028"/>
    <lineage>
        <taxon>Eukaryota</taxon>
        <taxon>Viridiplantae</taxon>
        <taxon>Streptophyta</taxon>
        <taxon>Embryophyta</taxon>
        <taxon>Tracheophyta</taxon>
        <taxon>Spermatophyta</taxon>
        <taxon>Magnoliopsida</taxon>
        <taxon>eudicotyledons</taxon>
        <taxon>Gunneridae</taxon>
        <taxon>Pentapetalae</taxon>
        <taxon>rosids</taxon>
        <taxon>fabids</taxon>
        <taxon>Fabales</taxon>
        <taxon>Fabaceae</taxon>
        <taxon>Papilionoideae</taxon>
        <taxon>50 kb inversion clade</taxon>
        <taxon>NPAAA clade</taxon>
        <taxon>Hologalegina</taxon>
        <taxon>IRL clade</taxon>
        <taxon>Trifolieae</taxon>
        <taxon>Trifolium</taxon>
    </lineage>
</organism>
<proteinExistence type="predicted"/>
<protein>
    <submittedName>
        <fullName evidence="2">Uncharacterized protein</fullName>
    </submittedName>
</protein>
<name>A0A392RMN1_9FABA</name>
<dbReference type="AlphaFoldDB" id="A0A392RMN1"/>
<evidence type="ECO:0000256" key="1">
    <source>
        <dbReference type="SAM" id="MobiDB-lite"/>
    </source>
</evidence>
<accession>A0A392RMN1</accession>
<dbReference type="Proteomes" id="UP000265520">
    <property type="component" value="Unassembled WGS sequence"/>
</dbReference>
<evidence type="ECO:0000313" key="3">
    <source>
        <dbReference type="Proteomes" id="UP000265520"/>
    </source>
</evidence>
<feature type="compositionally biased region" description="Pro residues" evidence="1">
    <location>
        <begin position="1"/>
        <end position="17"/>
    </location>
</feature>
<reference evidence="2 3" key="1">
    <citation type="journal article" date="2018" name="Front. Plant Sci.">
        <title>Red Clover (Trifolium pratense) and Zigzag Clover (T. medium) - A Picture of Genomic Similarities and Differences.</title>
        <authorList>
            <person name="Dluhosova J."/>
            <person name="Istvanek J."/>
            <person name="Nedelnik J."/>
            <person name="Repkova J."/>
        </authorList>
    </citation>
    <scope>NUCLEOTIDE SEQUENCE [LARGE SCALE GENOMIC DNA]</scope>
    <source>
        <strain evidence="3">cv. 10/8</strain>
        <tissue evidence="2">Leaf</tissue>
    </source>
</reference>
<feature type="compositionally biased region" description="Basic residues" evidence="1">
    <location>
        <begin position="86"/>
        <end position="98"/>
    </location>
</feature>
<feature type="non-terminal residue" evidence="2">
    <location>
        <position position="1"/>
    </location>
</feature>
<sequence length="98" mass="10784">PKPLSKQPTPPSPPPKPKTTAQPKNTGAKFNTITTPQHLARTKANNAAYETTTQIRPNQNTETAAPPSSSPPSNDKTQGEEEIPKRKQQPSKQKQHRR</sequence>
<dbReference type="EMBL" id="LXQA010245909">
    <property type="protein sequence ID" value="MCI37559.1"/>
    <property type="molecule type" value="Genomic_DNA"/>
</dbReference>
<feature type="compositionally biased region" description="Polar residues" evidence="1">
    <location>
        <begin position="28"/>
        <end position="63"/>
    </location>
</feature>
<feature type="region of interest" description="Disordered" evidence="1">
    <location>
        <begin position="1"/>
        <end position="98"/>
    </location>
</feature>
<comment type="caution">
    <text evidence="2">The sequence shown here is derived from an EMBL/GenBank/DDBJ whole genome shotgun (WGS) entry which is preliminary data.</text>
</comment>